<sequence>MEEIVNWTESGRLLMIIAVQCLILREFRLRMSFWQSSSNKAPNSIHQFLSHSKFFIGKSRSEVRSSK</sequence>
<protein>
    <submittedName>
        <fullName evidence="1">Uncharacterized protein</fullName>
    </submittedName>
</protein>
<gene>
    <name evidence="1" type="ORF">BDZ94DRAFT_900471</name>
</gene>
<name>A0A9P6CIL0_9AGAR</name>
<comment type="caution">
    <text evidence="1">The sequence shown here is derived from an EMBL/GenBank/DDBJ whole genome shotgun (WGS) entry which is preliminary data.</text>
</comment>
<keyword evidence="2" id="KW-1185">Reference proteome</keyword>
<proteinExistence type="predicted"/>
<accession>A0A9P6CIL0</accession>
<reference evidence="1" key="1">
    <citation type="submission" date="2020-11" db="EMBL/GenBank/DDBJ databases">
        <authorList>
            <consortium name="DOE Joint Genome Institute"/>
            <person name="Ahrendt S."/>
            <person name="Riley R."/>
            <person name="Andreopoulos W."/>
            <person name="Labutti K."/>
            <person name="Pangilinan J."/>
            <person name="Ruiz-Duenas F.J."/>
            <person name="Barrasa J.M."/>
            <person name="Sanchez-Garcia M."/>
            <person name="Camarero S."/>
            <person name="Miyauchi S."/>
            <person name="Serrano A."/>
            <person name="Linde D."/>
            <person name="Babiker R."/>
            <person name="Drula E."/>
            <person name="Ayuso-Fernandez I."/>
            <person name="Pacheco R."/>
            <person name="Padilla G."/>
            <person name="Ferreira P."/>
            <person name="Barriuso J."/>
            <person name="Kellner H."/>
            <person name="Castanera R."/>
            <person name="Alfaro M."/>
            <person name="Ramirez L."/>
            <person name="Pisabarro A.G."/>
            <person name="Kuo A."/>
            <person name="Tritt A."/>
            <person name="Lipzen A."/>
            <person name="He G."/>
            <person name="Yan M."/>
            <person name="Ng V."/>
            <person name="Cullen D."/>
            <person name="Martin F."/>
            <person name="Rosso M.-N."/>
            <person name="Henrissat B."/>
            <person name="Hibbett D."/>
            <person name="Martinez A.T."/>
            <person name="Grigoriev I.V."/>
        </authorList>
    </citation>
    <scope>NUCLEOTIDE SEQUENCE</scope>
    <source>
        <strain evidence="1">CBS 247.69</strain>
    </source>
</reference>
<dbReference type="EMBL" id="MU150235">
    <property type="protein sequence ID" value="KAF9467751.1"/>
    <property type="molecule type" value="Genomic_DNA"/>
</dbReference>
<organism evidence="1 2">
    <name type="scientific">Collybia nuda</name>
    <dbReference type="NCBI Taxonomy" id="64659"/>
    <lineage>
        <taxon>Eukaryota</taxon>
        <taxon>Fungi</taxon>
        <taxon>Dikarya</taxon>
        <taxon>Basidiomycota</taxon>
        <taxon>Agaricomycotina</taxon>
        <taxon>Agaricomycetes</taxon>
        <taxon>Agaricomycetidae</taxon>
        <taxon>Agaricales</taxon>
        <taxon>Tricholomatineae</taxon>
        <taxon>Clitocybaceae</taxon>
        <taxon>Collybia</taxon>
    </lineage>
</organism>
<evidence type="ECO:0000313" key="1">
    <source>
        <dbReference type="EMBL" id="KAF9467751.1"/>
    </source>
</evidence>
<dbReference type="AlphaFoldDB" id="A0A9P6CIL0"/>
<evidence type="ECO:0000313" key="2">
    <source>
        <dbReference type="Proteomes" id="UP000807353"/>
    </source>
</evidence>
<dbReference type="Proteomes" id="UP000807353">
    <property type="component" value="Unassembled WGS sequence"/>
</dbReference>